<feature type="region of interest" description="Disordered" evidence="1">
    <location>
        <begin position="65"/>
        <end position="89"/>
    </location>
</feature>
<accession>A0A4R7V124</accession>
<protein>
    <submittedName>
        <fullName evidence="2">Uncharacterized protein</fullName>
    </submittedName>
</protein>
<comment type="caution">
    <text evidence="2">The sequence shown here is derived from an EMBL/GenBank/DDBJ whole genome shotgun (WGS) entry which is preliminary data.</text>
</comment>
<organism evidence="2 3">
    <name type="scientific">Actinophytocola oryzae</name>
    <dbReference type="NCBI Taxonomy" id="502181"/>
    <lineage>
        <taxon>Bacteria</taxon>
        <taxon>Bacillati</taxon>
        <taxon>Actinomycetota</taxon>
        <taxon>Actinomycetes</taxon>
        <taxon>Pseudonocardiales</taxon>
        <taxon>Pseudonocardiaceae</taxon>
    </lineage>
</organism>
<dbReference type="AlphaFoldDB" id="A0A4R7V124"/>
<gene>
    <name evidence="2" type="ORF">CLV71_11842</name>
</gene>
<dbReference type="Gene3D" id="1.10.287.1060">
    <property type="entry name" value="ESAT-6-like"/>
    <property type="match status" value="1"/>
</dbReference>
<reference evidence="2 3" key="1">
    <citation type="submission" date="2019-03" db="EMBL/GenBank/DDBJ databases">
        <title>Genomic Encyclopedia of Archaeal and Bacterial Type Strains, Phase II (KMG-II): from individual species to whole genera.</title>
        <authorList>
            <person name="Goeker M."/>
        </authorList>
    </citation>
    <scope>NUCLEOTIDE SEQUENCE [LARGE SCALE GENOMIC DNA]</scope>
    <source>
        <strain evidence="2 3">DSM 45499</strain>
    </source>
</reference>
<dbReference type="Proteomes" id="UP000294927">
    <property type="component" value="Unassembled WGS sequence"/>
</dbReference>
<dbReference type="OrthoDB" id="4562539at2"/>
<sequence>MAENFYLDEPALDSVADGILVTGTNFTSAYKDLDGVLTATQGCWGDDEIGKAFEKNYWENGEKVWTGTEGAGEGLTETSKNMKKSAANLSSVDEETAKWLDSQIEEE</sequence>
<evidence type="ECO:0000256" key="1">
    <source>
        <dbReference type="SAM" id="MobiDB-lite"/>
    </source>
</evidence>
<evidence type="ECO:0000313" key="3">
    <source>
        <dbReference type="Proteomes" id="UP000294927"/>
    </source>
</evidence>
<keyword evidence="3" id="KW-1185">Reference proteome</keyword>
<dbReference type="SUPFAM" id="SSF140453">
    <property type="entry name" value="EsxAB dimer-like"/>
    <property type="match status" value="1"/>
</dbReference>
<dbReference type="InterPro" id="IPR036689">
    <property type="entry name" value="ESAT-6-like_sf"/>
</dbReference>
<dbReference type="RefSeq" id="WP_133907379.1">
    <property type="nucleotide sequence ID" value="NZ_SOCP01000018.1"/>
</dbReference>
<dbReference type="EMBL" id="SOCP01000018">
    <property type="protein sequence ID" value="TDV42172.1"/>
    <property type="molecule type" value="Genomic_DNA"/>
</dbReference>
<evidence type="ECO:0000313" key="2">
    <source>
        <dbReference type="EMBL" id="TDV42172.1"/>
    </source>
</evidence>
<name>A0A4R7V124_9PSEU</name>
<proteinExistence type="predicted"/>